<organism evidence="3 4">
    <name type="scientific">Novosphingobium aquiterrae</name>
    <dbReference type="NCBI Taxonomy" id="624388"/>
    <lineage>
        <taxon>Bacteria</taxon>
        <taxon>Pseudomonadati</taxon>
        <taxon>Pseudomonadota</taxon>
        <taxon>Alphaproteobacteria</taxon>
        <taxon>Sphingomonadales</taxon>
        <taxon>Sphingomonadaceae</taxon>
        <taxon>Novosphingobium</taxon>
    </lineage>
</organism>
<feature type="region of interest" description="Disordered" evidence="1">
    <location>
        <begin position="244"/>
        <end position="264"/>
    </location>
</feature>
<feature type="compositionally biased region" description="Basic and acidic residues" evidence="1">
    <location>
        <begin position="248"/>
        <end position="264"/>
    </location>
</feature>
<feature type="transmembrane region" description="Helical" evidence="2">
    <location>
        <begin position="106"/>
        <end position="125"/>
    </location>
</feature>
<dbReference type="RefSeq" id="WP_379481084.1">
    <property type="nucleotide sequence ID" value="NZ_JBHLTL010000005.1"/>
</dbReference>
<reference evidence="3 4" key="1">
    <citation type="submission" date="2024-09" db="EMBL/GenBank/DDBJ databases">
        <authorList>
            <person name="Sun Q."/>
            <person name="Mori K."/>
        </authorList>
    </citation>
    <scope>NUCLEOTIDE SEQUENCE [LARGE SCALE GENOMIC DNA]</scope>
    <source>
        <strain evidence="3 4">NCAIM B.02537</strain>
    </source>
</reference>
<keyword evidence="2" id="KW-1133">Transmembrane helix</keyword>
<feature type="transmembrane region" description="Helical" evidence="2">
    <location>
        <begin position="69"/>
        <end position="86"/>
    </location>
</feature>
<evidence type="ECO:0000313" key="4">
    <source>
        <dbReference type="Proteomes" id="UP001589943"/>
    </source>
</evidence>
<feature type="transmembrane region" description="Helical" evidence="2">
    <location>
        <begin position="44"/>
        <end position="62"/>
    </location>
</feature>
<sequence length="264" mass="28858">MAFSYTLFLVLLLIFPGLCFWAGWRFGERTDFLSPSPDVPNSTLTLFIVVIGTLLGHLLGTTAYTLQSLWCRTGLCLSISFDPNIYRALVKGVEGAGTAPDAAFEIWLFSMLMVGIGTGSLAYWLSRQKWVTDRLDPVAFGWLAPAVQAVKRGDSFVVAYVLTGTSHEGSSIAYEGTVQQLALDGDQSIKLIVLNDVDRFLVKITDNGLQRLESEATPIVQLQIAGDEIVNVALEIVRAPEQDVAAVEEAHDPAPSRNPERTPR</sequence>
<keyword evidence="2" id="KW-0812">Transmembrane</keyword>
<protein>
    <recommendedName>
        <fullName evidence="5">DUF3592 domain-containing protein</fullName>
    </recommendedName>
</protein>
<gene>
    <name evidence="3" type="ORF">ACFFF7_09295</name>
</gene>
<keyword evidence="2" id="KW-0472">Membrane</keyword>
<evidence type="ECO:0008006" key="5">
    <source>
        <dbReference type="Google" id="ProtNLM"/>
    </source>
</evidence>
<evidence type="ECO:0000313" key="3">
    <source>
        <dbReference type="EMBL" id="MFC0589607.1"/>
    </source>
</evidence>
<accession>A0ABV6PIF1</accession>
<dbReference type="Proteomes" id="UP001589943">
    <property type="component" value="Unassembled WGS sequence"/>
</dbReference>
<dbReference type="EMBL" id="JBHLTL010000005">
    <property type="protein sequence ID" value="MFC0589607.1"/>
    <property type="molecule type" value="Genomic_DNA"/>
</dbReference>
<name>A0ABV6PIF1_9SPHN</name>
<proteinExistence type="predicted"/>
<keyword evidence="4" id="KW-1185">Reference proteome</keyword>
<evidence type="ECO:0000256" key="1">
    <source>
        <dbReference type="SAM" id="MobiDB-lite"/>
    </source>
</evidence>
<feature type="transmembrane region" description="Helical" evidence="2">
    <location>
        <begin position="7"/>
        <end position="24"/>
    </location>
</feature>
<evidence type="ECO:0000256" key="2">
    <source>
        <dbReference type="SAM" id="Phobius"/>
    </source>
</evidence>
<comment type="caution">
    <text evidence="3">The sequence shown here is derived from an EMBL/GenBank/DDBJ whole genome shotgun (WGS) entry which is preliminary data.</text>
</comment>